<dbReference type="EMBL" id="LZLC01000014">
    <property type="protein sequence ID" value="OBJ46495.1"/>
    <property type="molecule type" value="Genomic_DNA"/>
</dbReference>
<dbReference type="OrthoDB" id="9786503at2"/>
<dbReference type="PRINTS" id="PR00368">
    <property type="entry name" value="FADPNR"/>
</dbReference>
<dbReference type="InterPro" id="IPR023753">
    <property type="entry name" value="FAD/NAD-binding_dom"/>
</dbReference>
<dbReference type="Pfam" id="PF07992">
    <property type="entry name" value="Pyr_redox_2"/>
    <property type="match status" value="1"/>
</dbReference>
<gene>
    <name evidence="5" type="ORF">A5630_11390</name>
</gene>
<organism evidence="5 6">
    <name type="scientific">Mycolicibacterium mucogenicum</name>
    <name type="common">Mycobacterium mucogenicum</name>
    <dbReference type="NCBI Taxonomy" id="56689"/>
    <lineage>
        <taxon>Bacteria</taxon>
        <taxon>Bacillati</taxon>
        <taxon>Actinomycetota</taxon>
        <taxon>Actinomycetes</taxon>
        <taxon>Mycobacteriales</taxon>
        <taxon>Mycobacteriaceae</taxon>
        <taxon>Mycolicibacterium</taxon>
    </lineage>
</organism>
<dbReference type="STRING" id="56689.GCA_001291445_01141"/>
<evidence type="ECO:0000256" key="2">
    <source>
        <dbReference type="ARBA" id="ARBA00023002"/>
    </source>
</evidence>
<dbReference type="AlphaFoldDB" id="A0A1A3HEJ9"/>
<dbReference type="Proteomes" id="UP000093898">
    <property type="component" value="Unassembled WGS sequence"/>
</dbReference>
<proteinExistence type="predicted"/>
<protein>
    <submittedName>
        <fullName evidence="5">Pyridine nucleotide-disulfide oxidoreductase</fullName>
    </submittedName>
</protein>
<evidence type="ECO:0000259" key="4">
    <source>
        <dbReference type="Pfam" id="PF07992"/>
    </source>
</evidence>
<evidence type="ECO:0000256" key="1">
    <source>
        <dbReference type="ARBA" id="ARBA00022630"/>
    </source>
</evidence>
<dbReference type="PANTHER" id="PTHR48105">
    <property type="entry name" value="THIOREDOXIN REDUCTASE 1-RELATED-RELATED"/>
    <property type="match status" value="1"/>
</dbReference>
<keyword evidence="1" id="KW-0285">Flavoprotein</keyword>
<dbReference type="RefSeq" id="WP_064978682.1">
    <property type="nucleotide sequence ID" value="NZ_LZLC01000014.1"/>
</dbReference>
<name>A0A1A3HEJ9_MYCMU</name>
<dbReference type="Gene3D" id="3.50.50.60">
    <property type="entry name" value="FAD/NAD(P)-binding domain"/>
    <property type="match status" value="2"/>
</dbReference>
<comment type="caution">
    <text evidence="5">The sequence shown here is derived from an EMBL/GenBank/DDBJ whole genome shotgun (WGS) entry which is preliminary data.</text>
</comment>
<accession>A0A1A3HEJ9</accession>
<evidence type="ECO:0000256" key="3">
    <source>
        <dbReference type="ARBA" id="ARBA00048132"/>
    </source>
</evidence>
<reference evidence="5 6" key="1">
    <citation type="submission" date="2016-06" db="EMBL/GenBank/DDBJ databases">
        <authorList>
            <person name="Kjaerup R.B."/>
            <person name="Dalgaard T.S."/>
            <person name="Juul-Madsen H.R."/>
        </authorList>
    </citation>
    <scope>NUCLEOTIDE SEQUENCE [LARGE SCALE GENOMIC DNA]</scope>
    <source>
        <strain evidence="5 6">1127319.6</strain>
    </source>
</reference>
<dbReference type="PRINTS" id="PR00469">
    <property type="entry name" value="PNDRDTASEII"/>
</dbReference>
<dbReference type="SUPFAM" id="SSF51905">
    <property type="entry name" value="FAD/NAD(P)-binding domain"/>
    <property type="match status" value="1"/>
</dbReference>
<sequence length="326" mass="34430">MNNEWECVVVGGGAAGLSAALVLGRARRRTLVIDAGEQSNRAAHGIGGLLGHDGRPPAELYADGRRELAEYPSVQVVDGLVTGATAYDGTTFRLELADGSVHHAQRILLAGGMHYEAPDIPGLTEHWGRSVFHCPFCHGWEARDQALAVLADGDRAAHMALMLRGWTDDIVVVTNGPSGLDDDQYRALADAGVQVDERKIVEFASRDGALAAIVFADGDELKREGALVASALRQRTDLARQLGVRIAPPGPVVVDALMVDQFGRTSVSGVFAAGDVCAQMPQVASAIAAGSAAAAAIVQSLLHDQFGLPVMPWPAFDQQEESDVRN</sequence>
<evidence type="ECO:0000313" key="6">
    <source>
        <dbReference type="Proteomes" id="UP000093898"/>
    </source>
</evidence>
<feature type="domain" description="FAD/NAD(P)-binding" evidence="4">
    <location>
        <begin position="6"/>
        <end position="290"/>
    </location>
</feature>
<dbReference type="GO" id="GO:0004791">
    <property type="term" value="F:thioredoxin-disulfide reductase (NADPH) activity"/>
    <property type="evidence" value="ECO:0007669"/>
    <property type="project" value="UniProtKB-EC"/>
</dbReference>
<comment type="catalytic activity">
    <reaction evidence="3">
        <text>[thioredoxin]-dithiol + NADP(+) = [thioredoxin]-disulfide + NADPH + H(+)</text>
        <dbReference type="Rhea" id="RHEA:20345"/>
        <dbReference type="Rhea" id="RHEA-COMP:10698"/>
        <dbReference type="Rhea" id="RHEA-COMP:10700"/>
        <dbReference type="ChEBI" id="CHEBI:15378"/>
        <dbReference type="ChEBI" id="CHEBI:29950"/>
        <dbReference type="ChEBI" id="CHEBI:50058"/>
        <dbReference type="ChEBI" id="CHEBI:57783"/>
        <dbReference type="ChEBI" id="CHEBI:58349"/>
        <dbReference type="EC" id="1.8.1.9"/>
    </reaction>
</comment>
<dbReference type="InterPro" id="IPR036188">
    <property type="entry name" value="FAD/NAD-bd_sf"/>
</dbReference>
<dbReference type="InterPro" id="IPR050097">
    <property type="entry name" value="Ferredoxin-NADP_redctase_2"/>
</dbReference>
<evidence type="ECO:0000313" key="5">
    <source>
        <dbReference type="EMBL" id="OBJ46495.1"/>
    </source>
</evidence>
<keyword evidence="2" id="KW-0560">Oxidoreductase</keyword>